<name>A0A1T5LPH8_9FIRM</name>
<keyword evidence="2" id="KW-1185">Reference proteome</keyword>
<accession>A0A1T5LPH8</accession>
<dbReference type="EMBL" id="FUZT01000007">
    <property type="protein sequence ID" value="SKC77765.1"/>
    <property type="molecule type" value="Genomic_DNA"/>
</dbReference>
<dbReference type="STRING" id="36842.SAMN02194393_03181"/>
<sequence>MGRTFSNQYKCDHCLYLLHKEKRKDIDGQEHIRYYCMIKNCVKEGEEDGK</sequence>
<dbReference type="Proteomes" id="UP000190285">
    <property type="component" value="Unassembled WGS sequence"/>
</dbReference>
<evidence type="ECO:0000313" key="2">
    <source>
        <dbReference type="Proteomes" id="UP000190285"/>
    </source>
</evidence>
<dbReference type="RefSeq" id="WP_170917450.1">
    <property type="nucleotide sequence ID" value="NZ_FUZT01000007.1"/>
</dbReference>
<organism evidence="1 2">
    <name type="scientific">Maledivibacter halophilus</name>
    <dbReference type="NCBI Taxonomy" id="36842"/>
    <lineage>
        <taxon>Bacteria</taxon>
        <taxon>Bacillati</taxon>
        <taxon>Bacillota</taxon>
        <taxon>Clostridia</taxon>
        <taxon>Peptostreptococcales</taxon>
        <taxon>Caminicellaceae</taxon>
        <taxon>Maledivibacter</taxon>
    </lineage>
</organism>
<evidence type="ECO:0000313" key="1">
    <source>
        <dbReference type="EMBL" id="SKC77765.1"/>
    </source>
</evidence>
<gene>
    <name evidence="1" type="ORF">SAMN02194393_03181</name>
</gene>
<proteinExistence type="predicted"/>
<reference evidence="2" key="1">
    <citation type="submission" date="2017-02" db="EMBL/GenBank/DDBJ databases">
        <authorList>
            <person name="Varghese N."/>
            <person name="Submissions S."/>
        </authorList>
    </citation>
    <scope>NUCLEOTIDE SEQUENCE [LARGE SCALE GENOMIC DNA]</scope>
    <source>
        <strain evidence="2">M1</strain>
    </source>
</reference>
<dbReference type="AlphaFoldDB" id="A0A1T5LPH8"/>
<protein>
    <submittedName>
        <fullName evidence="1">Uncharacterized protein</fullName>
    </submittedName>
</protein>